<name>A0A1G6T197_9EURY</name>
<dbReference type="InterPro" id="IPR035482">
    <property type="entry name" value="SIS_PGI_2"/>
</dbReference>
<reference evidence="10 11" key="1">
    <citation type="submission" date="2016-10" db="EMBL/GenBank/DDBJ databases">
        <authorList>
            <person name="Varghese N."/>
            <person name="Submissions S."/>
        </authorList>
    </citation>
    <scope>NUCLEOTIDE SEQUENCE [LARGE SCALE GENOMIC DNA]</scope>
    <source>
        <strain evidence="8 11">CDM_1</strain>
        <strain evidence="10">CDM_6</strain>
    </source>
</reference>
<dbReference type="UniPathway" id="UPA00109">
    <property type="reaction ID" value="UER00181"/>
</dbReference>
<evidence type="ECO:0000256" key="7">
    <source>
        <dbReference type="HAMAP-Rule" id="MF_00473"/>
    </source>
</evidence>
<evidence type="ECO:0000313" key="10">
    <source>
        <dbReference type="Proteomes" id="UP000199320"/>
    </source>
</evidence>
<proteinExistence type="inferred from homology"/>
<dbReference type="PANTHER" id="PTHR11469:SF1">
    <property type="entry name" value="GLUCOSE-6-PHOSPHATE ISOMERASE"/>
    <property type="match status" value="1"/>
</dbReference>
<sequence length="431" mass="45908">MNVDIGNALASVASPGVSRESLERLDNHVAAAHERIERGMENQAHGYEALNLPQRTDPDEIRAAVEPIADAETLFTVGIGGSSLGAATITNALESDTETIFLDNVDPEWITSHLERVSLENAAINVVSRSGTTAETLANFLVVREAFESAGVDWTERTIVTTGESGPLRELADRHDLPALKVPDGVPGRFSALSAVGMVAAAVCGHDLEALLEGAAAEAETLSGSLFECPAYAYGATAYALDERGAGVNAMMPYAESLETSAEWFAQLWAESLGKDDLGQTPVRALGVTDQHSQLQLYRAGPRDKLVTFVTAQEGTDRQIPDTDVAELSYLGDATLGELLEAEFEATEASLAAAGRPNVRIEIERVDEYELGGLLYGLEAACVLAGELYGVNTFEQPAVEWAKNATRGLLGGGEFEEAEAVADKTELRVER</sequence>
<dbReference type="PROSITE" id="PS00765">
    <property type="entry name" value="P_GLUCOSE_ISOMERASE_1"/>
    <property type="match status" value="1"/>
</dbReference>
<dbReference type="OrthoDB" id="168618at2157"/>
<dbReference type="InterPro" id="IPR035476">
    <property type="entry name" value="SIS_PGI_1"/>
</dbReference>
<gene>
    <name evidence="7" type="primary">pgi</name>
    <name evidence="9" type="ORF">SAMN04488694_11681</name>
    <name evidence="8" type="ORF">SAMN05192552_101581</name>
</gene>
<dbReference type="AlphaFoldDB" id="A0A1G6T197"/>
<dbReference type="InterPro" id="IPR001672">
    <property type="entry name" value="G6P_Isomerase"/>
</dbReference>
<dbReference type="EMBL" id="FOIC01000016">
    <property type="protein sequence ID" value="SET91543.1"/>
    <property type="molecule type" value="Genomic_DNA"/>
</dbReference>
<evidence type="ECO:0000313" key="8">
    <source>
        <dbReference type="EMBL" id="SDD22257.1"/>
    </source>
</evidence>
<feature type="active site" evidence="7">
    <location>
        <position position="292"/>
    </location>
</feature>
<organism evidence="8 11">
    <name type="scientific">Natrinema hispanicum</name>
    <dbReference type="NCBI Taxonomy" id="392421"/>
    <lineage>
        <taxon>Archaea</taxon>
        <taxon>Methanobacteriati</taxon>
        <taxon>Methanobacteriota</taxon>
        <taxon>Stenosarchaea group</taxon>
        <taxon>Halobacteria</taxon>
        <taxon>Halobacteriales</taxon>
        <taxon>Natrialbaceae</taxon>
        <taxon>Natrinema</taxon>
    </lineage>
</organism>
<dbReference type="GO" id="GO:0051156">
    <property type="term" value="P:glucose 6-phosphate metabolic process"/>
    <property type="evidence" value="ECO:0007669"/>
    <property type="project" value="TreeGrafter"/>
</dbReference>
<dbReference type="UniPathway" id="UPA00138"/>
<comment type="similarity">
    <text evidence="2 7">Belongs to the GPI family.</text>
</comment>
<dbReference type="EMBL" id="FMZP01000015">
    <property type="protein sequence ID" value="SDD22257.1"/>
    <property type="molecule type" value="Genomic_DNA"/>
</dbReference>
<dbReference type="Proteomes" id="UP000199320">
    <property type="component" value="Unassembled WGS sequence"/>
</dbReference>
<dbReference type="CDD" id="cd05015">
    <property type="entry name" value="SIS_PGI_1"/>
    <property type="match status" value="1"/>
</dbReference>
<dbReference type="GO" id="GO:0097367">
    <property type="term" value="F:carbohydrate derivative binding"/>
    <property type="evidence" value="ECO:0007669"/>
    <property type="project" value="InterPro"/>
</dbReference>
<dbReference type="InterPro" id="IPR046348">
    <property type="entry name" value="SIS_dom_sf"/>
</dbReference>
<dbReference type="GO" id="GO:0006094">
    <property type="term" value="P:gluconeogenesis"/>
    <property type="evidence" value="ECO:0007669"/>
    <property type="project" value="UniProtKB-UniRule"/>
</dbReference>
<comment type="pathway">
    <text evidence="1 7">Carbohydrate degradation; glycolysis; D-glyceraldehyde 3-phosphate and glycerone phosphate from D-glucose: step 2/4.</text>
</comment>
<dbReference type="Gene3D" id="3.40.50.10490">
    <property type="entry name" value="Glucose-6-phosphate isomerase like protein, domain 1"/>
    <property type="match status" value="2"/>
</dbReference>
<reference evidence="9" key="2">
    <citation type="submission" date="2016-10" db="EMBL/GenBank/DDBJ databases">
        <authorList>
            <person name="de Groot N.N."/>
        </authorList>
    </citation>
    <scope>NUCLEOTIDE SEQUENCE [LARGE SCALE GENOMIC DNA]</scope>
    <source>
        <strain evidence="9">CDM_6</strain>
    </source>
</reference>
<comment type="function">
    <text evidence="7">Catalyzes the reversible isomerization of glucose-6-phosphate to fructose-6-phosphate.</text>
</comment>
<dbReference type="GO" id="GO:0048029">
    <property type="term" value="F:monosaccharide binding"/>
    <property type="evidence" value="ECO:0007669"/>
    <property type="project" value="TreeGrafter"/>
</dbReference>
<dbReference type="Proteomes" id="UP000324021">
    <property type="component" value="Unassembled WGS sequence"/>
</dbReference>
<dbReference type="InterPro" id="IPR018189">
    <property type="entry name" value="Phosphoglucose_isomerase_CS"/>
</dbReference>
<dbReference type="PROSITE" id="PS51463">
    <property type="entry name" value="P_GLUCOSE_ISOMERASE_3"/>
    <property type="match status" value="1"/>
</dbReference>
<feature type="active site" description="Proton donor" evidence="7">
    <location>
        <position position="271"/>
    </location>
</feature>
<keyword evidence="10" id="KW-1185">Reference proteome</keyword>
<evidence type="ECO:0000256" key="4">
    <source>
        <dbReference type="ARBA" id="ARBA00023152"/>
    </source>
</evidence>
<comment type="catalytic activity">
    <reaction evidence="6 7">
        <text>alpha-D-glucose 6-phosphate = beta-D-fructose 6-phosphate</text>
        <dbReference type="Rhea" id="RHEA:11816"/>
        <dbReference type="ChEBI" id="CHEBI:57634"/>
        <dbReference type="ChEBI" id="CHEBI:58225"/>
        <dbReference type="EC" id="5.3.1.9"/>
    </reaction>
</comment>
<dbReference type="GO" id="GO:0005829">
    <property type="term" value="C:cytosol"/>
    <property type="evidence" value="ECO:0007669"/>
    <property type="project" value="TreeGrafter"/>
</dbReference>
<evidence type="ECO:0000313" key="9">
    <source>
        <dbReference type="EMBL" id="SET91543.1"/>
    </source>
</evidence>
<dbReference type="EC" id="5.3.1.9" evidence="7"/>
<keyword evidence="7" id="KW-0963">Cytoplasm</keyword>
<keyword evidence="3 7" id="KW-0312">Gluconeogenesis</keyword>
<dbReference type="GO" id="GO:0004347">
    <property type="term" value="F:glucose-6-phosphate isomerase activity"/>
    <property type="evidence" value="ECO:0007669"/>
    <property type="project" value="UniProtKB-UniRule"/>
</dbReference>
<evidence type="ECO:0000256" key="3">
    <source>
        <dbReference type="ARBA" id="ARBA00022432"/>
    </source>
</evidence>
<protein>
    <recommendedName>
        <fullName evidence="7">Probable glucose-6-phosphate isomerase</fullName>
        <shortName evidence="7">GPI</shortName>
        <ecNumber evidence="7">5.3.1.9</ecNumber>
    </recommendedName>
    <alternativeName>
        <fullName evidence="7">Phosphoglucose isomerase</fullName>
        <shortName evidence="7">PGI</shortName>
    </alternativeName>
    <alternativeName>
        <fullName evidence="7">Phosphohexose isomerase</fullName>
        <shortName evidence="7">PHI</shortName>
    </alternativeName>
</protein>
<dbReference type="STRING" id="392421.SAMN04488694_11681"/>
<comment type="pathway">
    <text evidence="7">Carbohydrate biosynthesis; gluconeogenesis.</text>
</comment>
<keyword evidence="5 7" id="KW-0413">Isomerase</keyword>
<dbReference type="GO" id="GO:0006096">
    <property type="term" value="P:glycolytic process"/>
    <property type="evidence" value="ECO:0007669"/>
    <property type="project" value="UniProtKB-UniRule"/>
</dbReference>
<dbReference type="Pfam" id="PF00342">
    <property type="entry name" value="PGI"/>
    <property type="match status" value="1"/>
</dbReference>
<evidence type="ECO:0000256" key="6">
    <source>
        <dbReference type="ARBA" id="ARBA00029321"/>
    </source>
</evidence>
<evidence type="ECO:0000256" key="2">
    <source>
        <dbReference type="ARBA" id="ARBA00006604"/>
    </source>
</evidence>
<dbReference type="RefSeq" id="WP_092934202.1">
    <property type="nucleotide sequence ID" value="NZ_FMZP01000015.1"/>
</dbReference>
<accession>A0A1G6T197</accession>
<keyword evidence="4 7" id="KW-0324">Glycolysis</keyword>
<evidence type="ECO:0000256" key="1">
    <source>
        <dbReference type="ARBA" id="ARBA00004926"/>
    </source>
</evidence>
<evidence type="ECO:0000256" key="5">
    <source>
        <dbReference type="ARBA" id="ARBA00023235"/>
    </source>
</evidence>
<evidence type="ECO:0000313" key="11">
    <source>
        <dbReference type="Proteomes" id="UP000324021"/>
    </source>
</evidence>
<feature type="active site" evidence="7">
    <location>
        <position position="403"/>
    </location>
</feature>
<comment type="subcellular location">
    <subcellularLocation>
        <location evidence="7">Cytoplasm</location>
    </subcellularLocation>
</comment>
<dbReference type="PRINTS" id="PR00662">
    <property type="entry name" value="G6PISOMERASE"/>
</dbReference>
<dbReference type="CDD" id="cd05016">
    <property type="entry name" value="SIS_PGI_2"/>
    <property type="match status" value="1"/>
</dbReference>
<dbReference type="HAMAP" id="MF_00473">
    <property type="entry name" value="G6P_isomerase"/>
    <property type="match status" value="1"/>
</dbReference>
<dbReference type="SUPFAM" id="SSF53697">
    <property type="entry name" value="SIS domain"/>
    <property type="match status" value="1"/>
</dbReference>
<dbReference type="PANTHER" id="PTHR11469">
    <property type="entry name" value="GLUCOSE-6-PHOSPHATE ISOMERASE"/>
    <property type="match status" value="1"/>
</dbReference>